<organism evidence="1 2">
    <name type="scientific">Lentinula lateritia</name>
    <dbReference type="NCBI Taxonomy" id="40482"/>
    <lineage>
        <taxon>Eukaryota</taxon>
        <taxon>Fungi</taxon>
        <taxon>Dikarya</taxon>
        <taxon>Basidiomycota</taxon>
        <taxon>Agaricomycotina</taxon>
        <taxon>Agaricomycetes</taxon>
        <taxon>Agaricomycetidae</taxon>
        <taxon>Agaricales</taxon>
        <taxon>Marasmiineae</taxon>
        <taxon>Omphalotaceae</taxon>
        <taxon>Lentinula</taxon>
    </lineage>
</organism>
<evidence type="ECO:0000313" key="1">
    <source>
        <dbReference type="EMBL" id="KAJ4496423.1"/>
    </source>
</evidence>
<name>A0ABQ8VJ61_9AGAR</name>
<comment type="caution">
    <text evidence="1">The sequence shown here is derived from an EMBL/GenBank/DDBJ whole genome shotgun (WGS) entry which is preliminary data.</text>
</comment>
<keyword evidence="2" id="KW-1185">Reference proteome</keyword>
<gene>
    <name evidence="1" type="ORF">C8R41DRAFT_826386</name>
</gene>
<proteinExistence type="predicted"/>
<dbReference type="Proteomes" id="UP001150217">
    <property type="component" value="Unassembled WGS sequence"/>
</dbReference>
<accession>A0ABQ8VJ61</accession>
<evidence type="ECO:0000313" key="2">
    <source>
        <dbReference type="Proteomes" id="UP001150217"/>
    </source>
</evidence>
<protein>
    <submittedName>
        <fullName evidence="1">Uncharacterized protein</fullName>
    </submittedName>
</protein>
<dbReference type="EMBL" id="JANVFT010000028">
    <property type="protein sequence ID" value="KAJ4496423.1"/>
    <property type="molecule type" value="Genomic_DNA"/>
</dbReference>
<reference evidence="1" key="1">
    <citation type="submission" date="2022-08" db="EMBL/GenBank/DDBJ databases">
        <title>A Global Phylogenomic Analysis of the Shiitake Genus Lentinula.</title>
        <authorList>
            <consortium name="DOE Joint Genome Institute"/>
            <person name="Sierra-Patev S."/>
            <person name="Min B."/>
            <person name="Naranjo-Ortiz M."/>
            <person name="Looney B."/>
            <person name="Konkel Z."/>
            <person name="Slot J.C."/>
            <person name="Sakamoto Y."/>
            <person name="Steenwyk J.L."/>
            <person name="Rokas A."/>
            <person name="Carro J."/>
            <person name="Camarero S."/>
            <person name="Ferreira P."/>
            <person name="Molpeceres G."/>
            <person name="Ruiz-Duenas F.J."/>
            <person name="Serrano A."/>
            <person name="Henrissat B."/>
            <person name="Drula E."/>
            <person name="Hughes K.W."/>
            <person name="Mata J.L."/>
            <person name="Ishikawa N.K."/>
            <person name="Vargas-Isla R."/>
            <person name="Ushijima S."/>
            <person name="Smith C.A."/>
            <person name="Ahrendt S."/>
            <person name="Andreopoulos W."/>
            <person name="He G."/>
            <person name="Labutti K."/>
            <person name="Lipzen A."/>
            <person name="Ng V."/>
            <person name="Riley R."/>
            <person name="Sandor L."/>
            <person name="Barry K."/>
            <person name="Martinez A.T."/>
            <person name="Xiao Y."/>
            <person name="Gibbons J.G."/>
            <person name="Terashima K."/>
            <person name="Grigoriev I.V."/>
            <person name="Hibbett D.S."/>
        </authorList>
    </citation>
    <scope>NUCLEOTIDE SEQUENCE</scope>
    <source>
        <strain evidence="1">RHP3577 ss4</strain>
    </source>
</reference>
<sequence>MPVTLAKRLFSLPSMLVTLARRLFSLPSMPVTLAKRLFSLPSMPVTLAKSLSFSDFPFSRSPSTLANRTSVTAVYFFNNSSISVVPNGWKRTAAVSTFSKEPAGEDISRD</sequence>